<dbReference type="Gene3D" id="3.30.40.10">
    <property type="entry name" value="Zinc/RING finger domain, C3HC4 (zinc finger)"/>
    <property type="match status" value="2"/>
</dbReference>
<comment type="similarity">
    <text evidence="3">Belongs to the PIAS family.</text>
</comment>
<feature type="compositionally biased region" description="Polar residues" evidence="11">
    <location>
        <begin position="535"/>
        <end position="545"/>
    </location>
</feature>
<dbReference type="FunFam" id="3.30.40.10:FF:000241">
    <property type="entry name" value="E3 SUMO-protein ligase SIZ2"/>
    <property type="match status" value="1"/>
</dbReference>
<dbReference type="GO" id="GO:0016925">
    <property type="term" value="P:protein sumoylation"/>
    <property type="evidence" value="ECO:0007669"/>
    <property type="project" value="UniProtKB-ARBA"/>
</dbReference>
<name>A0AAP0KKE0_9MAGN</name>
<dbReference type="Pfam" id="PF02891">
    <property type="entry name" value="zf-MIZ"/>
    <property type="match status" value="1"/>
</dbReference>
<feature type="domain" description="SP-RING-type" evidence="13">
    <location>
        <begin position="345"/>
        <end position="428"/>
    </location>
</feature>
<evidence type="ECO:0000256" key="10">
    <source>
        <dbReference type="PROSITE-ProRule" id="PRU00452"/>
    </source>
</evidence>
<evidence type="ECO:0000259" key="13">
    <source>
        <dbReference type="PROSITE" id="PS51044"/>
    </source>
</evidence>
<dbReference type="PROSITE" id="PS01359">
    <property type="entry name" value="ZF_PHD_1"/>
    <property type="match status" value="1"/>
</dbReference>
<dbReference type="EMBL" id="JBBNAE010000001">
    <property type="protein sequence ID" value="KAK9154111.1"/>
    <property type="molecule type" value="Genomic_DNA"/>
</dbReference>
<feature type="region of interest" description="Disordered" evidence="11">
    <location>
        <begin position="749"/>
        <end position="774"/>
    </location>
</feature>
<dbReference type="GO" id="GO:0000785">
    <property type="term" value="C:chromatin"/>
    <property type="evidence" value="ECO:0007669"/>
    <property type="project" value="TreeGrafter"/>
</dbReference>
<organism evidence="14 15">
    <name type="scientific">Stephania japonica</name>
    <dbReference type="NCBI Taxonomy" id="461633"/>
    <lineage>
        <taxon>Eukaryota</taxon>
        <taxon>Viridiplantae</taxon>
        <taxon>Streptophyta</taxon>
        <taxon>Embryophyta</taxon>
        <taxon>Tracheophyta</taxon>
        <taxon>Spermatophyta</taxon>
        <taxon>Magnoliopsida</taxon>
        <taxon>Ranunculales</taxon>
        <taxon>Menispermaceae</taxon>
        <taxon>Menispermoideae</taxon>
        <taxon>Cissampelideae</taxon>
        <taxon>Stephania</taxon>
    </lineage>
</organism>
<evidence type="ECO:0000256" key="7">
    <source>
        <dbReference type="ARBA" id="ARBA00022786"/>
    </source>
</evidence>
<dbReference type="GO" id="GO:0005634">
    <property type="term" value="C:nucleus"/>
    <property type="evidence" value="ECO:0007669"/>
    <property type="project" value="UniProtKB-SubCell"/>
</dbReference>
<dbReference type="SMART" id="SM00249">
    <property type="entry name" value="PHD"/>
    <property type="match status" value="1"/>
</dbReference>
<dbReference type="CDD" id="cd15570">
    <property type="entry name" value="PHD_Bye1p_SIZ1_like"/>
    <property type="match status" value="1"/>
</dbReference>
<dbReference type="Pfam" id="PF02037">
    <property type="entry name" value="SAP"/>
    <property type="match status" value="1"/>
</dbReference>
<evidence type="ECO:0000256" key="5">
    <source>
        <dbReference type="ARBA" id="ARBA00022723"/>
    </source>
</evidence>
<feature type="region of interest" description="Disordered" evidence="11">
    <location>
        <begin position="535"/>
        <end position="558"/>
    </location>
</feature>
<evidence type="ECO:0000256" key="4">
    <source>
        <dbReference type="ARBA" id="ARBA00022679"/>
    </source>
</evidence>
<feature type="compositionally biased region" description="Basic and acidic residues" evidence="11">
    <location>
        <begin position="828"/>
        <end position="840"/>
    </location>
</feature>
<keyword evidence="5" id="KW-0479">Metal-binding</keyword>
<keyword evidence="8" id="KW-0862">Zinc</keyword>
<dbReference type="InterPro" id="IPR004181">
    <property type="entry name" value="Znf_MIZ"/>
</dbReference>
<dbReference type="GO" id="GO:0008270">
    <property type="term" value="F:zinc ion binding"/>
    <property type="evidence" value="ECO:0007669"/>
    <property type="project" value="UniProtKB-KW"/>
</dbReference>
<evidence type="ECO:0000256" key="6">
    <source>
        <dbReference type="ARBA" id="ARBA00022771"/>
    </source>
</evidence>
<evidence type="ECO:0000256" key="11">
    <source>
        <dbReference type="SAM" id="MobiDB-lite"/>
    </source>
</evidence>
<dbReference type="InterPro" id="IPR001965">
    <property type="entry name" value="Znf_PHD"/>
</dbReference>
<dbReference type="AlphaFoldDB" id="A0AAP0KKE0"/>
<evidence type="ECO:0000313" key="14">
    <source>
        <dbReference type="EMBL" id="KAK9154111.1"/>
    </source>
</evidence>
<evidence type="ECO:0000313" key="15">
    <source>
        <dbReference type="Proteomes" id="UP001417504"/>
    </source>
</evidence>
<keyword evidence="6 10" id="KW-0863">Zinc-finger</keyword>
<comment type="pathway">
    <text evidence="2">Protein modification; protein sumoylation.</text>
</comment>
<dbReference type="SMART" id="SM00513">
    <property type="entry name" value="SAP"/>
    <property type="match status" value="1"/>
</dbReference>
<keyword evidence="7" id="KW-0833">Ubl conjugation pathway</keyword>
<dbReference type="InterPro" id="IPR031141">
    <property type="entry name" value="SIZ1/2_SP-RING"/>
</dbReference>
<feature type="region of interest" description="Disordered" evidence="11">
    <location>
        <begin position="824"/>
        <end position="849"/>
    </location>
</feature>
<protein>
    <recommendedName>
        <fullName evidence="16">E3 SUMO-protein ligase SIZ1</fullName>
    </recommendedName>
</protein>
<dbReference type="Proteomes" id="UP001417504">
    <property type="component" value="Unassembled WGS sequence"/>
</dbReference>
<dbReference type="InterPro" id="IPR036361">
    <property type="entry name" value="SAP_dom_sf"/>
</dbReference>
<dbReference type="InterPro" id="IPR011011">
    <property type="entry name" value="Znf_FYVE_PHD"/>
</dbReference>
<gene>
    <name evidence="14" type="ORF">Sjap_001591</name>
</gene>
<accession>A0AAP0KKE0</accession>
<dbReference type="InterPro" id="IPR019786">
    <property type="entry name" value="Zinc_finger_PHD-type_CS"/>
</dbReference>
<dbReference type="InterPro" id="IPR013083">
    <property type="entry name" value="Znf_RING/FYVE/PHD"/>
</dbReference>
<sequence>MDLVASCKDKLAHFRIRELKDVLTKLSLGKQGKKQELIDRILSALSDDKVVKMQCRGWKNPVGKEEIAKIIDETFRKMQIHGAADTASKGQCDPDVNNVMLKRENHDSPESTLMFRCPCGSSYANGRMIQCDDPKCGVWQHFGCIIISEKPMDCDPPNPPQFYCEMCRLDRADPFWVTVEHLLPPVKLVILDPPTEGTNPMQNVEKIFYLRADVLSRSEYEVQAWCILLNDKVPYRMQWPQFADLHVNGVSIRTTNRPGSLLLGANGRDDGPLITTCAREGMNNISLSACDARVFCMGVRIAKRRSLYEVLNEIPSEQDGEPFEDALARVCRCIGGGNAAENADSDSDLEVVADSVTISLRCPMSGSRMKIAGRFRPCAHMGCFDLGTFVELNQRSRKWQCPICLKNYSLENVIIDPYFNRITTMMLECGEDVNEIDVKPDGSWRAKNETGCPHLAQWHFPDGSLCHPMDKEAKPNLGSTKHIKEEGLSEGYCNLELKIPKSNGIWPVCKPMEMDLVSSRNQTFGRIENQSAKLMHMSSSATGSSREGEDPSVNQDGGGYFDFSINNGNEFDSISLTFDQNCGLANRVHSTPLRNPDVIVLTDSDEENADHIPPVSVYDSGQADIGDLQFSNTAGVPNLFVENMDPINCRSSSMDLLDGNGAGMSIWPSTSSVQAGSGFQLFHSESVVPDTCVDIQQPSITFPTFLNDFMSDRETANGSAAVVPGEHSDHHNDSELNVDLLDNPMAFGGDDPSLRLFPPSQPTGTPMRTDFGGIHETSKLDNWISLRLGGGVDGDSNGGQGEPATANDLNSEQHYANESSLLLNMNDGKSDKTLTKRQRSESPFVCSRQPSSSLRLKRYLSVDSDTE</sequence>
<comment type="caution">
    <text evidence="14">The sequence shown here is derived from an EMBL/GenBank/DDBJ whole genome shotgun (WGS) entry which is preliminary data.</text>
</comment>
<feature type="domain" description="SAP" evidence="12">
    <location>
        <begin position="11"/>
        <end position="45"/>
    </location>
</feature>
<dbReference type="PROSITE" id="PS51044">
    <property type="entry name" value="ZF_SP_RING"/>
    <property type="match status" value="1"/>
</dbReference>
<evidence type="ECO:0000256" key="9">
    <source>
        <dbReference type="ARBA" id="ARBA00023242"/>
    </source>
</evidence>
<dbReference type="GO" id="GO:0061665">
    <property type="term" value="F:SUMO ligase activity"/>
    <property type="evidence" value="ECO:0007669"/>
    <property type="project" value="TreeGrafter"/>
</dbReference>
<evidence type="ECO:0000256" key="8">
    <source>
        <dbReference type="ARBA" id="ARBA00022833"/>
    </source>
</evidence>
<comment type="subcellular location">
    <subcellularLocation>
        <location evidence="1">Nucleus</location>
    </subcellularLocation>
</comment>
<dbReference type="SUPFAM" id="SSF57903">
    <property type="entry name" value="FYVE/PHD zinc finger"/>
    <property type="match status" value="1"/>
</dbReference>
<dbReference type="PANTHER" id="PTHR10782">
    <property type="entry name" value="ZINC FINGER MIZ DOMAIN-CONTAINING PROTEIN"/>
    <property type="match status" value="1"/>
</dbReference>
<dbReference type="InterPro" id="IPR003034">
    <property type="entry name" value="SAP_dom"/>
</dbReference>
<evidence type="ECO:0000256" key="2">
    <source>
        <dbReference type="ARBA" id="ARBA00004718"/>
    </source>
</evidence>
<evidence type="ECO:0000256" key="3">
    <source>
        <dbReference type="ARBA" id="ARBA00005383"/>
    </source>
</evidence>
<reference evidence="14 15" key="1">
    <citation type="submission" date="2024-01" db="EMBL/GenBank/DDBJ databases">
        <title>Genome assemblies of Stephania.</title>
        <authorList>
            <person name="Yang L."/>
        </authorList>
    </citation>
    <scope>NUCLEOTIDE SEQUENCE [LARGE SCALE GENOMIC DNA]</scope>
    <source>
        <strain evidence="14">QJT</strain>
        <tissue evidence="14">Leaf</tissue>
    </source>
</reference>
<evidence type="ECO:0000256" key="1">
    <source>
        <dbReference type="ARBA" id="ARBA00004123"/>
    </source>
</evidence>
<keyword evidence="15" id="KW-1185">Reference proteome</keyword>
<evidence type="ECO:0000259" key="12">
    <source>
        <dbReference type="PROSITE" id="PS50800"/>
    </source>
</evidence>
<dbReference type="SUPFAM" id="SSF68906">
    <property type="entry name" value="SAP domain"/>
    <property type="match status" value="1"/>
</dbReference>
<keyword evidence="9" id="KW-0539">Nucleus</keyword>
<dbReference type="CDD" id="cd16792">
    <property type="entry name" value="SP-RING_Siz-like"/>
    <property type="match status" value="1"/>
</dbReference>
<proteinExistence type="inferred from homology"/>
<keyword evidence="4" id="KW-0808">Transferase</keyword>
<dbReference type="PROSITE" id="PS50800">
    <property type="entry name" value="SAP"/>
    <property type="match status" value="1"/>
</dbReference>
<dbReference type="Gene3D" id="1.10.720.30">
    <property type="entry name" value="SAP domain"/>
    <property type="match status" value="1"/>
</dbReference>
<evidence type="ECO:0008006" key="16">
    <source>
        <dbReference type="Google" id="ProtNLM"/>
    </source>
</evidence>
<feature type="compositionally biased region" description="Gly residues" evidence="11">
    <location>
        <begin position="791"/>
        <end position="801"/>
    </location>
</feature>
<dbReference type="PANTHER" id="PTHR10782:SF102">
    <property type="entry name" value="E3 SUMO-PROTEIN LIGASE SIZ1"/>
    <property type="match status" value="1"/>
</dbReference>
<feature type="region of interest" description="Disordered" evidence="11">
    <location>
        <begin position="791"/>
        <end position="810"/>
    </location>
</feature>